<evidence type="ECO:0000256" key="4">
    <source>
        <dbReference type="SAM" id="SignalP"/>
    </source>
</evidence>
<reference evidence="6 7" key="1">
    <citation type="submission" date="2016-03" db="EMBL/GenBank/DDBJ databases">
        <title>EvidentialGene: Evidence-directed Construction of Genes on Genomes.</title>
        <authorList>
            <person name="Gilbert D.G."/>
            <person name="Choi J.-H."/>
            <person name="Mockaitis K."/>
            <person name="Colbourne J."/>
            <person name="Pfrender M."/>
        </authorList>
    </citation>
    <scope>NUCLEOTIDE SEQUENCE [LARGE SCALE GENOMIC DNA]</scope>
    <source>
        <strain evidence="6 7">Xinb3</strain>
        <tissue evidence="6">Complete organism</tissue>
    </source>
</reference>
<keyword evidence="3" id="KW-1015">Disulfide bond</keyword>
<dbReference type="SUPFAM" id="SSF57362">
    <property type="entry name" value="BPTI-like"/>
    <property type="match status" value="1"/>
</dbReference>
<keyword evidence="7" id="KW-1185">Reference proteome</keyword>
<evidence type="ECO:0000313" key="6">
    <source>
        <dbReference type="EMBL" id="KZS16542.1"/>
    </source>
</evidence>
<feature type="domain" description="BPTI/Kunitz inhibitor" evidence="5">
    <location>
        <begin position="37"/>
        <end position="89"/>
    </location>
</feature>
<comment type="caution">
    <text evidence="6">The sequence shown here is derived from an EMBL/GenBank/DDBJ whole genome shotgun (WGS) entry which is preliminary data.</text>
</comment>
<evidence type="ECO:0000259" key="5">
    <source>
        <dbReference type="PROSITE" id="PS50279"/>
    </source>
</evidence>
<dbReference type="EMBL" id="LRGB01000694">
    <property type="protein sequence ID" value="KZS16542.1"/>
    <property type="molecule type" value="Genomic_DNA"/>
</dbReference>
<dbReference type="InterPro" id="IPR002223">
    <property type="entry name" value="Kunitz_BPTI"/>
</dbReference>
<keyword evidence="2" id="KW-0722">Serine protease inhibitor</keyword>
<dbReference type="STRING" id="35525.A0A162CJH2"/>
<accession>A0A162CJH2</accession>
<dbReference type="OrthoDB" id="196393at2759"/>
<feature type="signal peptide" evidence="4">
    <location>
        <begin position="1"/>
        <end position="17"/>
    </location>
</feature>
<evidence type="ECO:0000256" key="3">
    <source>
        <dbReference type="ARBA" id="ARBA00023157"/>
    </source>
</evidence>
<dbReference type="InterPro" id="IPR050098">
    <property type="entry name" value="TFPI/VKTCI-like"/>
</dbReference>
<organism evidence="6 7">
    <name type="scientific">Daphnia magna</name>
    <dbReference type="NCBI Taxonomy" id="35525"/>
    <lineage>
        <taxon>Eukaryota</taxon>
        <taxon>Metazoa</taxon>
        <taxon>Ecdysozoa</taxon>
        <taxon>Arthropoda</taxon>
        <taxon>Crustacea</taxon>
        <taxon>Branchiopoda</taxon>
        <taxon>Diplostraca</taxon>
        <taxon>Cladocera</taxon>
        <taxon>Anomopoda</taxon>
        <taxon>Daphniidae</taxon>
        <taxon>Daphnia</taxon>
    </lineage>
</organism>
<dbReference type="FunFam" id="4.10.410.10:FF:000020">
    <property type="entry name" value="Collagen, type VI, alpha 3"/>
    <property type="match status" value="1"/>
</dbReference>
<evidence type="ECO:0000313" key="7">
    <source>
        <dbReference type="Proteomes" id="UP000076858"/>
    </source>
</evidence>
<dbReference type="GO" id="GO:0004867">
    <property type="term" value="F:serine-type endopeptidase inhibitor activity"/>
    <property type="evidence" value="ECO:0007669"/>
    <property type="project" value="UniProtKB-KW"/>
</dbReference>
<proteinExistence type="predicted"/>
<dbReference type="SMART" id="SM00131">
    <property type="entry name" value="KU"/>
    <property type="match status" value="1"/>
</dbReference>
<dbReference type="Proteomes" id="UP000076858">
    <property type="component" value="Unassembled WGS sequence"/>
</dbReference>
<evidence type="ECO:0000256" key="2">
    <source>
        <dbReference type="ARBA" id="ARBA00022900"/>
    </source>
</evidence>
<gene>
    <name evidence="6" type="ORF">APZ42_017704</name>
</gene>
<dbReference type="Gene3D" id="4.10.410.10">
    <property type="entry name" value="Pancreatic trypsin inhibitor Kunitz domain"/>
    <property type="match status" value="1"/>
</dbReference>
<dbReference type="AlphaFoldDB" id="A0A162CJH2"/>
<dbReference type="PROSITE" id="PS50279">
    <property type="entry name" value="BPTI_KUNITZ_2"/>
    <property type="match status" value="1"/>
</dbReference>
<dbReference type="InterPro" id="IPR036880">
    <property type="entry name" value="Kunitz_BPTI_sf"/>
</dbReference>
<keyword evidence="1" id="KW-0646">Protease inhibitor</keyword>
<dbReference type="PANTHER" id="PTHR10083">
    <property type="entry name" value="KUNITZ-TYPE PROTEASE INHIBITOR-RELATED"/>
    <property type="match status" value="1"/>
</dbReference>
<keyword evidence="4" id="KW-0732">Signal</keyword>
<feature type="chain" id="PRO_5007832679" evidence="4">
    <location>
        <begin position="18"/>
        <end position="118"/>
    </location>
</feature>
<name>A0A162CJH2_9CRUS</name>
<sequence>MSNVYVLLLCLIAFASAAPQGSLPLFVQEPMPINPVCLLAPINPRVRCNNFSLKWYYDARTRDCEKILYSGCGGSKNLFNSENACERLCDHDNFDSYESDEDFHDYPLPTYKYFSIGK</sequence>
<protein>
    <submittedName>
        <fullName evidence="6">Putative Serine protease inhibitor</fullName>
    </submittedName>
</protein>
<dbReference type="Pfam" id="PF00014">
    <property type="entry name" value="Kunitz_BPTI"/>
    <property type="match status" value="1"/>
</dbReference>
<evidence type="ECO:0000256" key="1">
    <source>
        <dbReference type="ARBA" id="ARBA00022690"/>
    </source>
</evidence>